<keyword evidence="3" id="KW-1185">Reference proteome</keyword>
<dbReference type="RefSeq" id="WP_089990661.1">
    <property type="nucleotide sequence ID" value="NZ_FOIZ01000001.1"/>
</dbReference>
<keyword evidence="1" id="KW-0472">Membrane</keyword>
<dbReference type="Proteomes" id="UP000199167">
    <property type="component" value="Unassembled WGS sequence"/>
</dbReference>
<feature type="transmembrane region" description="Helical" evidence="1">
    <location>
        <begin position="29"/>
        <end position="51"/>
    </location>
</feature>
<name>A0A1I0NV62_9RHOB</name>
<keyword evidence="1" id="KW-1133">Transmembrane helix</keyword>
<dbReference type="EMBL" id="FOIZ01000001">
    <property type="protein sequence ID" value="SEW05634.1"/>
    <property type="molecule type" value="Genomic_DNA"/>
</dbReference>
<evidence type="ECO:0000256" key="1">
    <source>
        <dbReference type="SAM" id="Phobius"/>
    </source>
</evidence>
<protein>
    <submittedName>
        <fullName evidence="2">Uncharacterized protein</fullName>
    </submittedName>
</protein>
<proteinExistence type="predicted"/>
<dbReference type="STRING" id="364200.SAMN04488515_0846"/>
<accession>A0A1I0NV62</accession>
<sequence length="56" mass="5991">MIFPLGGMLIGAILGAITAKLKGGKTLDLLQWGAVFAILFGMVGLFVLVFFERSFT</sequence>
<evidence type="ECO:0000313" key="3">
    <source>
        <dbReference type="Proteomes" id="UP000199167"/>
    </source>
</evidence>
<evidence type="ECO:0000313" key="2">
    <source>
        <dbReference type="EMBL" id="SEW05634.1"/>
    </source>
</evidence>
<reference evidence="2 3" key="1">
    <citation type="submission" date="2016-10" db="EMBL/GenBank/DDBJ databases">
        <authorList>
            <person name="de Groot N.N."/>
        </authorList>
    </citation>
    <scope>NUCLEOTIDE SEQUENCE [LARGE SCALE GENOMIC DNA]</scope>
    <source>
        <strain evidence="2 3">DSM 17925</strain>
    </source>
</reference>
<gene>
    <name evidence="2" type="ORF">SAMN04488515_0846</name>
</gene>
<organism evidence="2 3">
    <name type="scientific">Cognatiyoonia koreensis</name>
    <dbReference type="NCBI Taxonomy" id="364200"/>
    <lineage>
        <taxon>Bacteria</taxon>
        <taxon>Pseudomonadati</taxon>
        <taxon>Pseudomonadota</taxon>
        <taxon>Alphaproteobacteria</taxon>
        <taxon>Rhodobacterales</taxon>
        <taxon>Paracoccaceae</taxon>
        <taxon>Cognatiyoonia</taxon>
    </lineage>
</organism>
<keyword evidence="1" id="KW-0812">Transmembrane</keyword>
<dbReference type="AlphaFoldDB" id="A0A1I0NV62"/>